<feature type="domain" description="Cytochrome c7-like" evidence="3">
    <location>
        <begin position="221"/>
        <end position="280"/>
    </location>
</feature>
<comment type="caution">
    <text evidence="4">The sequence shown here is derived from an EMBL/GenBank/DDBJ whole genome shotgun (WGS) entry which is preliminary data.</text>
</comment>
<keyword evidence="2" id="KW-1133">Transmembrane helix</keyword>
<dbReference type="AlphaFoldDB" id="A0A150RY84"/>
<evidence type="ECO:0000313" key="5">
    <source>
        <dbReference type="Proteomes" id="UP000075635"/>
    </source>
</evidence>
<feature type="compositionally biased region" description="Low complexity" evidence="1">
    <location>
        <begin position="74"/>
        <end position="84"/>
    </location>
</feature>
<feature type="region of interest" description="Disordered" evidence="1">
    <location>
        <begin position="44"/>
        <end position="123"/>
    </location>
</feature>
<feature type="transmembrane region" description="Helical" evidence="2">
    <location>
        <begin position="21"/>
        <end position="41"/>
    </location>
</feature>
<dbReference type="CDD" id="cd08168">
    <property type="entry name" value="Cytochrom_C3"/>
    <property type="match status" value="1"/>
</dbReference>
<dbReference type="InterPro" id="IPR036280">
    <property type="entry name" value="Multihaem_cyt_sf"/>
</dbReference>
<dbReference type="InterPro" id="IPR029467">
    <property type="entry name" value="Cyt_c7-like"/>
</dbReference>
<name>A0A150RY84_SORCE</name>
<keyword evidence="2" id="KW-0472">Membrane</keyword>
<proteinExistence type="predicted"/>
<evidence type="ECO:0000259" key="3">
    <source>
        <dbReference type="Pfam" id="PF14522"/>
    </source>
</evidence>
<dbReference type="EMBL" id="JEMB01001791">
    <property type="protein sequence ID" value="KYF85060.1"/>
    <property type="molecule type" value="Genomic_DNA"/>
</dbReference>
<evidence type="ECO:0000256" key="2">
    <source>
        <dbReference type="SAM" id="Phobius"/>
    </source>
</evidence>
<dbReference type="PANTHER" id="PTHR39425">
    <property type="entry name" value="LIPOPROTEIN CYTOCHROME C"/>
    <property type="match status" value="1"/>
</dbReference>
<feature type="region of interest" description="Disordered" evidence="1">
    <location>
        <begin position="390"/>
        <end position="413"/>
    </location>
</feature>
<dbReference type="SUPFAM" id="SSF48695">
    <property type="entry name" value="Multiheme cytochromes"/>
    <property type="match status" value="3"/>
</dbReference>
<dbReference type="Gene3D" id="3.90.10.10">
    <property type="entry name" value="Cytochrome C3"/>
    <property type="match status" value="3"/>
</dbReference>
<feature type="compositionally biased region" description="Acidic residues" evidence="1">
    <location>
        <begin position="54"/>
        <end position="73"/>
    </location>
</feature>
<organism evidence="4 5">
    <name type="scientific">Sorangium cellulosum</name>
    <name type="common">Polyangium cellulosum</name>
    <dbReference type="NCBI Taxonomy" id="56"/>
    <lineage>
        <taxon>Bacteria</taxon>
        <taxon>Pseudomonadati</taxon>
        <taxon>Myxococcota</taxon>
        <taxon>Polyangia</taxon>
        <taxon>Polyangiales</taxon>
        <taxon>Polyangiaceae</taxon>
        <taxon>Sorangium</taxon>
    </lineage>
</organism>
<dbReference type="PANTHER" id="PTHR39425:SF1">
    <property type="entry name" value="CYTOCHROME C7-LIKE DOMAIN-CONTAINING PROTEIN"/>
    <property type="match status" value="1"/>
</dbReference>
<gene>
    <name evidence="4" type="ORF">BE17_15350</name>
</gene>
<keyword evidence="2" id="KW-0812">Transmembrane</keyword>
<protein>
    <submittedName>
        <fullName evidence="4">Cytochrome c family protein</fullName>
    </submittedName>
</protein>
<evidence type="ECO:0000256" key="1">
    <source>
        <dbReference type="SAM" id="MobiDB-lite"/>
    </source>
</evidence>
<dbReference type="Pfam" id="PF14522">
    <property type="entry name" value="Cytochrome_C7"/>
    <property type="match status" value="2"/>
</dbReference>
<feature type="domain" description="Cytochrome c7-like" evidence="3">
    <location>
        <begin position="132"/>
        <end position="199"/>
    </location>
</feature>
<sequence>MDATHATNESRRGARRDEARFVPGWVAIVACLGALALAIVGPEASAQPKSPAAAEDDSAAADDAEEGDAEESAAEQGADGAAGAKPPRGGYTSGLHPMPGDAEVPLAWMPPGTSATPVPSDEIYPPQTLTIRFNHKKHVKGLKQTCKSCHAAAYASNAVSDRLLPRPGETCDNCHDVDHSDLTQVKAGTNENGQCAYCHIGEDAGSGGKVAPLVLPHANLRFPHQKHVGRNIKCSQCHGRVDRLELATREQLPRMAGCFTCHNMSGAAQGDAKSDCGVCHLTRPDGRLVTTFATGDLLPPRWLHNAGHTPDWLERHKQIAANDSAFCGTCHSANYCTDCHDGKVRPRNVHPNDFLSMHAQAARQDNPRCVSCHQEQTFCADCHRRTGVARDAPSATRPAGRRFHPPPAEWTTAPRSAKHHAWEAERNLNACVSCHTERDCATCHATRGMSGGQGLNPHPLGFESKCKTAFSRNPRPCLVCHQSSDTFLQRCQ</sequence>
<reference evidence="4 5" key="1">
    <citation type="submission" date="2014-02" db="EMBL/GenBank/DDBJ databases">
        <title>The small core and large imbalanced accessory genome model reveals a collaborative survival strategy of Sorangium cellulosum strains in nature.</title>
        <authorList>
            <person name="Han K."/>
            <person name="Peng R."/>
            <person name="Blom J."/>
            <person name="Li Y.-Z."/>
        </authorList>
    </citation>
    <scope>NUCLEOTIDE SEQUENCE [LARGE SCALE GENOMIC DNA]</scope>
    <source>
        <strain evidence="4 5">So0011-07</strain>
    </source>
</reference>
<accession>A0A150RY84</accession>
<dbReference type="Proteomes" id="UP000075635">
    <property type="component" value="Unassembled WGS sequence"/>
</dbReference>
<evidence type="ECO:0000313" key="4">
    <source>
        <dbReference type="EMBL" id="KYF85060.1"/>
    </source>
</evidence>